<dbReference type="Pfam" id="PF04055">
    <property type="entry name" value="Radical_SAM"/>
    <property type="match status" value="1"/>
</dbReference>
<dbReference type="InterPro" id="IPR058240">
    <property type="entry name" value="rSAM_sf"/>
</dbReference>
<dbReference type="InterPro" id="IPR023867">
    <property type="entry name" value="Sulphatase_maturase_rSAM"/>
</dbReference>
<dbReference type="SFLD" id="SFLDS00029">
    <property type="entry name" value="Radical_SAM"/>
    <property type="match status" value="1"/>
</dbReference>
<evidence type="ECO:0000256" key="4">
    <source>
        <dbReference type="ARBA" id="ARBA00023004"/>
    </source>
</evidence>
<dbReference type="InterPro" id="IPR013785">
    <property type="entry name" value="Aldolase_TIM"/>
</dbReference>
<evidence type="ECO:0000256" key="1">
    <source>
        <dbReference type="ARBA" id="ARBA00001966"/>
    </source>
</evidence>
<dbReference type="Gene3D" id="3.20.20.70">
    <property type="entry name" value="Aldolase class I"/>
    <property type="match status" value="1"/>
</dbReference>
<feature type="domain" description="Radical SAM core" evidence="7">
    <location>
        <begin position="1"/>
        <end position="231"/>
    </location>
</feature>
<dbReference type="CDD" id="cd01335">
    <property type="entry name" value="Radical_SAM"/>
    <property type="match status" value="1"/>
</dbReference>
<dbReference type="PANTHER" id="PTHR43273">
    <property type="entry name" value="ANAEROBIC SULFATASE-MATURATING ENZYME HOMOLOG ASLB-RELATED"/>
    <property type="match status" value="1"/>
</dbReference>
<keyword evidence="2" id="KW-0949">S-adenosyl-L-methionine</keyword>
<sequence>MKQLSVLIKPAGAACNMACGYCFYHDVANHRKDFAGVMTYEVMELVIARAFACVDDEGSLHFAFQGGEPTLAGLPFFISFIKRVKEKQHKQQIRYSLQTNGLLLDEAWALFLKQHDVLTGISLDGYESLHEHMRKDAQGEKTYWRVLRAYELLQRHGVKVNILSVVHEESVAHVKALYHFFIQHKMEYVQLIPCLPDLTNKHRYLSAQGFARFYIEMFHLWHQGISKGHPLHIGLFDDLYLMCMDSLPLTCGRLGRCAFQYVIEADGTIYPCDFYALPQFACGTLATHSLTSARQCERAEQFLKQELPKQCQTCSYLNFCRGGCKRKRDIYLEETIGYCGYREFLVHVLPIVLADISYEIECK</sequence>
<dbReference type="SUPFAM" id="SSF102114">
    <property type="entry name" value="Radical SAM enzymes"/>
    <property type="match status" value="1"/>
</dbReference>
<dbReference type="SFLD" id="SFLDG01386">
    <property type="entry name" value="main_SPASM_domain-containing"/>
    <property type="match status" value="1"/>
</dbReference>
<comment type="similarity">
    <text evidence="6">Belongs to the radical SAM superfamily. Anaerobic sulfatase-maturating enzyme family.</text>
</comment>
<proteinExistence type="inferred from homology"/>
<evidence type="ECO:0000259" key="7">
    <source>
        <dbReference type="PROSITE" id="PS51918"/>
    </source>
</evidence>
<gene>
    <name evidence="8" type="ORF">EDD61_11076</name>
</gene>
<dbReference type="Proteomes" id="UP000295773">
    <property type="component" value="Unassembled WGS sequence"/>
</dbReference>
<dbReference type="GO" id="GO:0016491">
    <property type="term" value="F:oxidoreductase activity"/>
    <property type="evidence" value="ECO:0007669"/>
    <property type="project" value="InterPro"/>
</dbReference>
<dbReference type="NCBIfam" id="TIGR04085">
    <property type="entry name" value="rSAM_more_4Fe4S"/>
    <property type="match status" value="1"/>
</dbReference>
<dbReference type="InterPro" id="IPR023885">
    <property type="entry name" value="4Fe4S-binding_SPASM_dom"/>
</dbReference>
<dbReference type="GO" id="GO:0046872">
    <property type="term" value="F:metal ion binding"/>
    <property type="evidence" value="ECO:0007669"/>
    <property type="project" value="UniProtKB-KW"/>
</dbReference>
<keyword evidence="3" id="KW-0479">Metal-binding</keyword>
<reference evidence="8 9" key="1">
    <citation type="submission" date="2019-03" db="EMBL/GenBank/DDBJ databases">
        <title>Genomic Encyclopedia of Type Strains, Phase IV (KMG-IV): sequencing the most valuable type-strain genomes for metagenomic binning, comparative biology and taxonomic classification.</title>
        <authorList>
            <person name="Goeker M."/>
        </authorList>
    </citation>
    <scope>NUCLEOTIDE SEQUENCE [LARGE SCALE GENOMIC DNA]</scope>
    <source>
        <strain evidence="8 9">DSM 29481</strain>
    </source>
</reference>
<dbReference type="RefSeq" id="WP_132224851.1">
    <property type="nucleotide sequence ID" value="NZ_JANKBG010000010.1"/>
</dbReference>
<keyword evidence="4" id="KW-0408">Iron</keyword>
<dbReference type="PANTHER" id="PTHR43273:SF3">
    <property type="entry name" value="ANAEROBIC SULFATASE-MATURATING ENZYME HOMOLOG ASLB-RELATED"/>
    <property type="match status" value="1"/>
</dbReference>
<name>A0A4R3TBY5_9FIRM</name>
<evidence type="ECO:0000256" key="6">
    <source>
        <dbReference type="ARBA" id="ARBA00023601"/>
    </source>
</evidence>
<organism evidence="8 9">
    <name type="scientific">Longicatena caecimuris</name>
    <dbReference type="NCBI Taxonomy" id="1796635"/>
    <lineage>
        <taxon>Bacteria</taxon>
        <taxon>Bacillati</taxon>
        <taxon>Bacillota</taxon>
        <taxon>Erysipelotrichia</taxon>
        <taxon>Erysipelotrichales</taxon>
        <taxon>Erysipelotrichaceae</taxon>
        <taxon>Longicatena</taxon>
    </lineage>
</organism>
<protein>
    <recommendedName>
        <fullName evidence="7">Radical SAM core domain-containing protein</fullName>
    </recommendedName>
</protein>
<dbReference type="EMBL" id="SMBP01000010">
    <property type="protein sequence ID" value="TCU59262.1"/>
    <property type="molecule type" value="Genomic_DNA"/>
</dbReference>
<dbReference type="SFLD" id="SFLDG01384">
    <property type="entry name" value="thioether_bond_formation_requi"/>
    <property type="match status" value="1"/>
</dbReference>
<accession>A0A4R3TBY5</accession>
<keyword evidence="5" id="KW-0411">Iron-sulfur</keyword>
<evidence type="ECO:0000313" key="8">
    <source>
        <dbReference type="EMBL" id="TCU59262.1"/>
    </source>
</evidence>
<evidence type="ECO:0000256" key="3">
    <source>
        <dbReference type="ARBA" id="ARBA00022723"/>
    </source>
</evidence>
<dbReference type="PROSITE" id="PS51918">
    <property type="entry name" value="RADICAL_SAM"/>
    <property type="match status" value="1"/>
</dbReference>
<dbReference type="SFLD" id="SFLDG01067">
    <property type="entry name" value="SPASM/twitch_domain_containing"/>
    <property type="match status" value="1"/>
</dbReference>
<comment type="caution">
    <text evidence="8">The sequence shown here is derived from an EMBL/GenBank/DDBJ whole genome shotgun (WGS) entry which is preliminary data.</text>
</comment>
<evidence type="ECO:0000256" key="2">
    <source>
        <dbReference type="ARBA" id="ARBA00022691"/>
    </source>
</evidence>
<dbReference type="GO" id="GO:0051536">
    <property type="term" value="F:iron-sulfur cluster binding"/>
    <property type="evidence" value="ECO:0007669"/>
    <property type="project" value="UniProtKB-KW"/>
</dbReference>
<evidence type="ECO:0000256" key="5">
    <source>
        <dbReference type="ARBA" id="ARBA00023014"/>
    </source>
</evidence>
<keyword evidence="9" id="KW-1185">Reference proteome</keyword>
<dbReference type="InterPro" id="IPR007197">
    <property type="entry name" value="rSAM"/>
</dbReference>
<dbReference type="Pfam" id="PF13186">
    <property type="entry name" value="SPASM"/>
    <property type="match status" value="1"/>
</dbReference>
<dbReference type="SFLD" id="SFLDG01072">
    <property type="entry name" value="dehydrogenase_like"/>
    <property type="match status" value="1"/>
</dbReference>
<dbReference type="AlphaFoldDB" id="A0A4R3TBY5"/>
<comment type="cofactor">
    <cofactor evidence="1">
        <name>[4Fe-4S] cluster</name>
        <dbReference type="ChEBI" id="CHEBI:49883"/>
    </cofactor>
</comment>
<evidence type="ECO:0000313" key="9">
    <source>
        <dbReference type="Proteomes" id="UP000295773"/>
    </source>
</evidence>